<dbReference type="PANTHER" id="PTHR33209:SF1">
    <property type="entry name" value="PEPTIDASE S49 DOMAIN-CONTAINING PROTEIN"/>
    <property type="match status" value="1"/>
</dbReference>
<evidence type="ECO:0000313" key="7">
    <source>
        <dbReference type="Proteomes" id="UP000772618"/>
    </source>
</evidence>
<evidence type="ECO:0000256" key="1">
    <source>
        <dbReference type="ARBA" id="ARBA00008683"/>
    </source>
</evidence>
<dbReference type="InterPro" id="IPR047217">
    <property type="entry name" value="S49_SppA_67K_type_N"/>
</dbReference>
<organism evidence="6 7">
    <name type="scientific">Chryseosolibacter indicus</name>
    <dbReference type="NCBI Taxonomy" id="2782351"/>
    <lineage>
        <taxon>Bacteria</taxon>
        <taxon>Pseudomonadati</taxon>
        <taxon>Bacteroidota</taxon>
        <taxon>Cytophagia</taxon>
        <taxon>Cytophagales</taxon>
        <taxon>Chryseotaleaceae</taxon>
        <taxon>Chryseosolibacter</taxon>
    </lineage>
</organism>
<gene>
    <name evidence="6" type="primary">sppA</name>
    <name evidence="6" type="ORF">KK060_03465</name>
</gene>
<evidence type="ECO:0000256" key="2">
    <source>
        <dbReference type="ARBA" id="ARBA00022670"/>
    </source>
</evidence>
<dbReference type="NCBIfam" id="TIGR00705">
    <property type="entry name" value="SppA_67K"/>
    <property type="match status" value="1"/>
</dbReference>
<dbReference type="InterPro" id="IPR004634">
    <property type="entry name" value="Pept_S49_pIV"/>
</dbReference>
<keyword evidence="7" id="KW-1185">Reference proteome</keyword>
<feature type="domain" description="Peptidase S49" evidence="5">
    <location>
        <begin position="125"/>
        <end position="278"/>
    </location>
</feature>
<keyword evidence="3" id="KW-0378">Hydrolase</keyword>
<dbReference type="CDD" id="cd07018">
    <property type="entry name" value="S49_SppA_67K_type"/>
    <property type="match status" value="1"/>
</dbReference>
<comment type="caution">
    <text evidence="6">The sequence shown here is derived from an EMBL/GenBank/DDBJ whole genome shotgun (WGS) entry which is preliminary data.</text>
</comment>
<accession>A0ABS5VNA4</accession>
<dbReference type="Gene3D" id="6.20.330.10">
    <property type="match status" value="1"/>
</dbReference>
<feature type="non-terminal residue" evidence="6">
    <location>
        <position position="457"/>
    </location>
</feature>
<name>A0ABS5VNA4_9BACT</name>
<protein>
    <submittedName>
        <fullName evidence="6">Signal peptide peptidase SppA</fullName>
    </submittedName>
</protein>
<keyword evidence="2" id="KW-0645">Protease</keyword>
<dbReference type="Proteomes" id="UP000772618">
    <property type="component" value="Unassembled WGS sequence"/>
</dbReference>
<evidence type="ECO:0000259" key="5">
    <source>
        <dbReference type="Pfam" id="PF01343"/>
    </source>
</evidence>
<reference evidence="6 7" key="1">
    <citation type="submission" date="2021-05" db="EMBL/GenBank/DDBJ databases">
        <title>A Polyphasic approach of four new species of the genus Ohtaekwangia: Ohtaekwangia histidinii sp. nov., Ohtaekwangia cretensis sp. nov., Ohtaekwangia indiensis sp. nov., Ohtaekwangia reichenbachii sp. nov. from diverse environment.</title>
        <authorList>
            <person name="Octaviana S."/>
        </authorList>
    </citation>
    <scope>NUCLEOTIDE SEQUENCE [LARGE SCALE GENOMIC DNA]</scope>
    <source>
        <strain evidence="6 7">PWU20</strain>
    </source>
</reference>
<dbReference type="RefSeq" id="WP_254152178.1">
    <property type="nucleotide sequence ID" value="NZ_JAHESD010000005.1"/>
</dbReference>
<proteinExistence type="inferred from homology"/>
<dbReference type="EMBL" id="JAHESD010000005">
    <property type="protein sequence ID" value="MBT1702320.1"/>
    <property type="molecule type" value="Genomic_DNA"/>
</dbReference>
<dbReference type="CDD" id="cd07023">
    <property type="entry name" value="S49_Sppa_N_C"/>
    <property type="match status" value="1"/>
</dbReference>
<keyword evidence="4" id="KW-0720">Serine protease</keyword>
<dbReference type="InterPro" id="IPR002142">
    <property type="entry name" value="Peptidase_S49"/>
</dbReference>
<dbReference type="SUPFAM" id="SSF52096">
    <property type="entry name" value="ClpP/crotonase"/>
    <property type="match status" value="2"/>
</dbReference>
<dbReference type="InterPro" id="IPR047272">
    <property type="entry name" value="S49_SppA_C"/>
</dbReference>
<dbReference type="InterPro" id="IPR029045">
    <property type="entry name" value="ClpP/crotonase-like_dom_sf"/>
</dbReference>
<dbReference type="Pfam" id="PF01343">
    <property type="entry name" value="Peptidase_S49"/>
    <property type="match status" value="2"/>
</dbReference>
<evidence type="ECO:0000313" key="6">
    <source>
        <dbReference type="EMBL" id="MBT1702320.1"/>
    </source>
</evidence>
<sequence>MSFGKAFFSSCLGALVALILFSILSVFVFSAIIAGLSSEKEVVVEDNSILHLKLDAQITELQQENPFAGLPVPGGDVENIGVLQLKEVIDHAKTDNKIKGIYLDLSYPAAGFSSIEEIRESLIDFRKSGKWVIAYSTVLSENAYYLATAADKIYLNPEGEVEFNGLTVEVGFYKKLFEKLDIKPEVFRVGEFKSAVEPFLLDKMSPENRLQLTELINSIHGHILQRVSEARNIPVEKLSEISNKMVIRNSKIAQEQGLIDSLLYKDQFDAVLKQKLGVSETKDIKFVKYGKYRKSFSNYKSTKNEVAVIVAEGTIIPGENSGSEVVIAGETFVEEIRKAREDEDVKAIVLRVNSPGGEFRASDMIWREIQLAKKEKPVIASMSDYAASGGYYIAMGCDTIVAQPHTITGSIGIFGMMFDLSGFLGNKIGITFDEVKTGEFGEMYTFTRPLTDAEKNY</sequence>
<dbReference type="Gene3D" id="3.90.226.10">
    <property type="entry name" value="2-enoyl-CoA Hydratase, Chain A, domain 1"/>
    <property type="match status" value="3"/>
</dbReference>
<evidence type="ECO:0000256" key="4">
    <source>
        <dbReference type="ARBA" id="ARBA00022825"/>
    </source>
</evidence>
<feature type="domain" description="Peptidase S49" evidence="5">
    <location>
        <begin position="372"/>
        <end position="456"/>
    </location>
</feature>
<comment type="similarity">
    <text evidence="1">Belongs to the peptidase S49 family.</text>
</comment>
<evidence type="ECO:0000256" key="3">
    <source>
        <dbReference type="ARBA" id="ARBA00022801"/>
    </source>
</evidence>
<dbReference type="PANTHER" id="PTHR33209">
    <property type="entry name" value="PROTEASE 4"/>
    <property type="match status" value="1"/>
</dbReference>